<protein>
    <submittedName>
        <fullName evidence="5">Cyclopropane-fatty-acyl-phospholipid synthase</fullName>
    </submittedName>
</protein>
<organism evidence="5 6">
    <name type="scientific">Metarhizium anisopliae (strain ARSEF 549)</name>
    <dbReference type="NCBI Taxonomy" id="3151832"/>
    <lineage>
        <taxon>Eukaryota</taxon>
        <taxon>Fungi</taxon>
        <taxon>Dikarya</taxon>
        <taxon>Ascomycota</taxon>
        <taxon>Pezizomycotina</taxon>
        <taxon>Sordariomycetes</taxon>
        <taxon>Hypocreomycetidae</taxon>
        <taxon>Hypocreales</taxon>
        <taxon>Clavicipitaceae</taxon>
        <taxon>Metarhizium</taxon>
    </lineage>
</organism>
<proteinExistence type="predicted"/>
<dbReference type="InterPro" id="IPR029063">
    <property type="entry name" value="SAM-dependent_MTases_sf"/>
</dbReference>
<dbReference type="PANTHER" id="PTHR43667">
    <property type="entry name" value="CYCLOPROPANE-FATTY-ACYL-PHOSPHOLIPID SYNTHASE"/>
    <property type="match status" value="1"/>
</dbReference>
<evidence type="ECO:0000256" key="1">
    <source>
        <dbReference type="ARBA" id="ARBA00022603"/>
    </source>
</evidence>
<dbReference type="CDD" id="cd02440">
    <property type="entry name" value="AdoMet_MTases"/>
    <property type="match status" value="1"/>
</dbReference>
<evidence type="ECO:0000256" key="4">
    <source>
        <dbReference type="ARBA" id="ARBA00023098"/>
    </source>
</evidence>
<evidence type="ECO:0000313" key="6">
    <source>
        <dbReference type="Proteomes" id="UP000031186"/>
    </source>
</evidence>
<name>A0A0B4FNX5_METAF</name>
<dbReference type="GO" id="GO:0006629">
    <property type="term" value="P:lipid metabolic process"/>
    <property type="evidence" value="ECO:0007669"/>
    <property type="project" value="UniProtKB-KW"/>
</dbReference>
<dbReference type="InterPro" id="IPR050723">
    <property type="entry name" value="CFA/CMAS"/>
</dbReference>
<dbReference type="SUPFAM" id="SSF53335">
    <property type="entry name" value="S-adenosyl-L-methionine-dependent methyltransferases"/>
    <property type="match status" value="1"/>
</dbReference>
<dbReference type="EMBL" id="AZNF01000004">
    <property type="protein sequence ID" value="KID67411.1"/>
    <property type="molecule type" value="Genomic_DNA"/>
</dbReference>
<dbReference type="Proteomes" id="UP000031186">
    <property type="component" value="Unassembled WGS sequence"/>
</dbReference>
<dbReference type="HOGENOM" id="CLU_026434_6_2_1"/>
<reference evidence="5 6" key="1">
    <citation type="journal article" date="2014" name="Proc. Natl. Acad. Sci. U.S.A.">
        <title>Trajectory and genomic determinants of fungal-pathogen speciation and host adaptation.</title>
        <authorList>
            <person name="Hu X."/>
            <person name="Xiao G."/>
            <person name="Zheng P."/>
            <person name="Shang Y."/>
            <person name="Su Y."/>
            <person name="Zhang X."/>
            <person name="Liu X."/>
            <person name="Zhan S."/>
            <person name="St Leger R.J."/>
            <person name="Wang C."/>
        </authorList>
    </citation>
    <scope>NUCLEOTIDE SEQUENCE [LARGE SCALE GENOMIC DNA]</scope>
    <source>
        <strain evidence="5 6">ARSEF 549</strain>
    </source>
</reference>
<dbReference type="PANTHER" id="PTHR43667:SF1">
    <property type="entry name" value="CYCLOPROPANE-FATTY-ACYL-PHOSPHOLIPID SYNTHASE"/>
    <property type="match status" value="1"/>
</dbReference>
<dbReference type="OrthoDB" id="506498at2759"/>
<dbReference type="GO" id="GO:0008168">
    <property type="term" value="F:methyltransferase activity"/>
    <property type="evidence" value="ECO:0007669"/>
    <property type="project" value="UniProtKB-KW"/>
</dbReference>
<accession>A0A0B4FNX5</accession>
<dbReference type="Pfam" id="PF02353">
    <property type="entry name" value="CMAS"/>
    <property type="match status" value="1"/>
</dbReference>
<gene>
    <name evidence="5" type="ORF">MAN_04169</name>
</gene>
<feature type="non-terminal residue" evidence="5">
    <location>
        <position position="1"/>
    </location>
</feature>
<keyword evidence="6" id="KW-1185">Reference proteome</keyword>
<evidence type="ECO:0000256" key="2">
    <source>
        <dbReference type="ARBA" id="ARBA00022679"/>
    </source>
</evidence>
<dbReference type="Gene3D" id="3.40.50.150">
    <property type="entry name" value="Vaccinia Virus protein VP39"/>
    <property type="match status" value="1"/>
</dbReference>
<keyword evidence="2" id="KW-0808">Transferase</keyword>
<keyword evidence="3" id="KW-0949">S-adenosyl-L-methionine</keyword>
<keyword evidence="1" id="KW-0489">Methyltransferase</keyword>
<dbReference type="GO" id="GO:0032259">
    <property type="term" value="P:methylation"/>
    <property type="evidence" value="ECO:0007669"/>
    <property type="project" value="UniProtKB-KW"/>
</dbReference>
<evidence type="ECO:0000256" key="3">
    <source>
        <dbReference type="ARBA" id="ARBA00022691"/>
    </source>
</evidence>
<dbReference type="AlphaFoldDB" id="A0A0B4FNX5"/>
<keyword evidence="4" id="KW-0443">Lipid metabolism</keyword>
<comment type="caution">
    <text evidence="5">The sequence shown here is derived from an EMBL/GenBank/DDBJ whole genome shotgun (WGS) entry which is preliminary data.</text>
</comment>
<sequence>MVQELAKITVARTGLAALVAQLNIPGEVHFPDGLIIPVGNGPPSFKLFFRSDAAVRTPMTELGVGRAFIKGDIDIEGDVGRLFDARSSLKDKVPLRQKIQFLWDSIRSTTSMNADAIGNHYGREDEFYLAFLDTSFRLYSHGLFESPDDTIEQASQRKLDTMFSELGLKQGMRLLDIGGGWGGVTQYCSARGVHVTTLTLAAAGAHYVRRLISNAGLYGEVVLEDFFNHRPEQPYDHAVALGSIEHMPDYRRYARRVWDILKPGGRLYLDGSAAVEKYAVSSFARDYIWRGTHTFMTVQDVIAELLNHEFGLLRVANETRDYHLTMLEWSKRLDASKEAIIAGWGEAVYRKFRLFLWGGQHAFKVNSLQAYHLVVERTAAKSIYSSSDFESPRGTLLTVYSPIVVMTLLCDDIVFSGRARGPSHCQYGLVLRK</sequence>
<evidence type="ECO:0000313" key="5">
    <source>
        <dbReference type="EMBL" id="KID67411.1"/>
    </source>
</evidence>
<dbReference type="VEuPathDB" id="FungiDB:MAN_04169"/>